<evidence type="ECO:0000256" key="1">
    <source>
        <dbReference type="SAM" id="SignalP"/>
    </source>
</evidence>
<comment type="caution">
    <text evidence="3">The sequence shown here is derived from an EMBL/GenBank/DDBJ whole genome shotgun (WGS) entry which is preliminary data.</text>
</comment>
<dbReference type="InterPro" id="IPR003245">
    <property type="entry name" value="Phytocyanin_dom"/>
</dbReference>
<feature type="signal peptide" evidence="1">
    <location>
        <begin position="1"/>
        <end position="35"/>
    </location>
</feature>
<feature type="domain" description="Phytocyanin" evidence="2">
    <location>
        <begin position="40"/>
        <end position="154"/>
    </location>
</feature>
<evidence type="ECO:0000259" key="2">
    <source>
        <dbReference type="PROSITE" id="PS51485"/>
    </source>
</evidence>
<dbReference type="InterPro" id="IPR008972">
    <property type="entry name" value="Cupredoxin"/>
</dbReference>
<sequence>METKRFEPVAQKGTKQFHLLFYIAILLLQLNPALCQRSQISHVVGGQANLWAVLGDPTYYQTWAYGQQFVAGDKLVFHMVSSTTRYTSEHTVVEFPDIKSFMNCDPSGGMKFLQESEIPETVIVDLPNPGMYYFGCSTRDYCTRGQRFFIKVWPAPSAN</sequence>
<dbReference type="Proteomes" id="UP001633002">
    <property type="component" value="Unassembled WGS sequence"/>
</dbReference>
<dbReference type="InterPro" id="IPR039391">
    <property type="entry name" value="Phytocyanin-like"/>
</dbReference>
<name>A0ABD3GFS9_9MARC</name>
<feature type="chain" id="PRO_5044848000" description="Phytocyanin domain-containing protein" evidence="1">
    <location>
        <begin position="36"/>
        <end position="159"/>
    </location>
</feature>
<dbReference type="EMBL" id="JBJQOH010000007">
    <property type="protein sequence ID" value="KAL3678043.1"/>
    <property type="molecule type" value="Genomic_DNA"/>
</dbReference>
<dbReference type="Gene3D" id="2.60.40.420">
    <property type="entry name" value="Cupredoxins - blue copper proteins"/>
    <property type="match status" value="1"/>
</dbReference>
<evidence type="ECO:0000313" key="3">
    <source>
        <dbReference type="EMBL" id="KAL3678043.1"/>
    </source>
</evidence>
<organism evidence="3 4">
    <name type="scientific">Riccia sorocarpa</name>
    <dbReference type="NCBI Taxonomy" id="122646"/>
    <lineage>
        <taxon>Eukaryota</taxon>
        <taxon>Viridiplantae</taxon>
        <taxon>Streptophyta</taxon>
        <taxon>Embryophyta</taxon>
        <taxon>Marchantiophyta</taxon>
        <taxon>Marchantiopsida</taxon>
        <taxon>Marchantiidae</taxon>
        <taxon>Marchantiales</taxon>
        <taxon>Ricciaceae</taxon>
        <taxon>Riccia</taxon>
    </lineage>
</organism>
<reference evidence="3 4" key="1">
    <citation type="submission" date="2024-09" db="EMBL/GenBank/DDBJ databases">
        <title>Chromosome-scale assembly of Riccia sorocarpa.</title>
        <authorList>
            <person name="Paukszto L."/>
        </authorList>
    </citation>
    <scope>NUCLEOTIDE SEQUENCE [LARGE SCALE GENOMIC DNA]</scope>
    <source>
        <strain evidence="3">LP-2024</strain>
        <tissue evidence="3">Aerial parts of the thallus</tissue>
    </source>
</reference>
<evidence type="ECO:0000313" key="4">
    <source>
        <dbReference type="Proteomes" id="UP001633002"/>
    </source>
</evidence>
<accession>A0ABD3GFS9</accession>
<keyword evidence="4" id="KW-1185">Reference proteome</keyword>
<dbReference type="Pfam" id="PF02298">
    <property type="entry name" value="Cu_bind_like"/>
    <property type="match status" value="1"/>
</dbReference>
<dbReference type="PANTHER" id="PTHR33021:SF489">
    <property type="entry name" value="BASIC BLUE PROTEIN-LIKE"/>
    <property type="match status" value="1"/>
</dbReference>
<keyword evidence="1" id="KW-0732">Signal</keyword>
<dbReference type="AlphaFoldDB" id="A0ABD3GFS9"/>
<protein>
    <recommendedName>
        <fullName evidence="2">Phytocyanin domain-containing protein</fullName>
    </recommendedName>
</protein>
<gene>
    <name evidence="3" type="ORF">R1sor_020999</name>
</gene>
<dbReference type="PANTHER" id="PTHR33021">
    <property type="entry name" value="BLUE COPPER PROTEIN"/>
    <property type="match status" value="1"/>
</dbReference>
<proteinExistence type="predicted"/>
<dbReference type="PROSITE" id="PS51485">
    <property type="entry name" value="PHYTOCYANIN"/>
    <property type="match status" value="1"/>
</dbReference>
<dbReference type="SUPFAM" id="SSF49503">
    <property type="entry name" value="Cupredoxins"/>
    <property type="match status" value="1"/>
</dbReference>